<dbReference type="AlphaFoldDB" id="A0A6P6FJE1"/>
<feature type="domain" description="Ig-like" evidence="9">
    <location>
        <begin position="17"/>
        <end position="105"/>
    </location>
</feature>
<dbReference type="PANTHER" id="PTHR12231:SF265">
    <property type="entry name" value="DPR-INTERACTING PROTEIN LAMBDA"/>
    <property type="match status" value="1"/>
</dbReference>
<name>A0A6P6FJE1_BOMIM</name>
<dbReference type="OrthoDB" id="10012075at2759"/>
<dbReference type="GO" id="GO:0005886">
    <property type="term" value="C:plasma membrane"/>
    <property type="evidence" value="ECO:0007669"/>
    <property type="project" value="UniProtKB-SubCell"/>
</dbReference>
<dbReference type="InterPro" id="IPR013783">
    <property type="entry name" value="Ig-like_fold"/>
</dbReference>
<evidence type="ECO:0000259" key="9">
    <source>
        <dbReference type="PROSITE" id="PS50835"/>
    </source>
</evidence>
<evidence type="ECO:0000313" key="10">
    <source>
        <dbReference type="Proteomes" id="UP000515180"/>
    </source>
</evidence>
<evidence type="ECO:0000256" key="7">
    <source>
        <dbReference type="ARBA" id="ARBA00023180"/>
    </source>
</evidence>
<dbReference type="InterPro" id="IPR007110">
    <property type="entry name" value="Ig-like_dom"/>
</dbReference>
<dbReference type="PANTHER" id="PTHR12231">
    <property type="entry name" value="CTX-RELATED TYPE I TRANSMEMBRANE PROTEIN"/>
    <property type="match status" value="1"/>
</dbReference>
<evidence type="ECO:0000256" key="2">
    <source>
        <dbReference type="ARBA" id="ARBA00022475"/>
    </source>
</evidence>
<dbReference type="InterPro" id="IPR003598">
    <property type="entry name" value="Ig_sub2"/>
</dbReference>
<keyword evidence="8" id="KW-0393">Immunoglobulin domain</keyword>
<dbReference type="SUPFAM" id="SSF48726">
    <property type="entry name" value="Immunoglobulin"/>
    <property type="match status" value="2"/>
</dbReference>
<dbReference type="SMART" id="SM00408">
    <property type="entry name" value="IGc2"/>
    <property type="match status" value="1"/>
</dbReference>
<sequence length="153" mass="16806">MALTASLNGYMEVVIPPDIMDDKSAEGMVTHEGGEIRLKCVATGSPQPTVTWKREDGRNIILREDGQKQSLKTYVGETLELTGVLRQEMGTYLCIASNNVPPTVSKRYSVQVHFPPVIKVTNQLVAAPVESDVVLQCQVEASPQALNTWHQNT</sequence>
<dbReference type="PROSITE" id="PS50835">
    <property type="entry name" value="IG_LIKE"/>
    <property type="match status" value="1"/>
</dbReference>
<keyword evidence="2" id="KW-1003">Cell membrane</keyword>
<dbReference type="SMART" id="SM00409">
    <property type="entry name" value="IG"/>
    <property type="match status" value="1"/>
</dbReference>
<dbReference type="Gene3D" id="2.60.40.10">
    <property type="entry name" value="Immunoglobulins"/>
    <property type="match status" value="1"/>
</dbReference>
<evidence type="ECO:0000256" key="3">
    <source>
        <dbReference type="ARBA" id="ARBA00022729"/>
    </source>
</evidence>
<dbReference type="Proteomes" id="UP000515180">
    <property type="component" value="Unplaced"/>
</dbReference>
<keyword evidence="6" id="KW-1015">Disulfide bond</keyword>
<keyword evidence="4" id="KW-0677">Repeat</keyword>
<dbReference type="FunFam" id="2.60.40.10:FF:000328">
    <property type="entry name" value="CLUMA_CG000981, isoform A"/>
    <property type="match status" value="1"/>
</dbReference>
<evidence type="ECO:0000256" key="8">
    <source>
        <dbReference type="ARBA" id="ARBA00023319"/>
    </source>
</evidence>
<dbReference type="GeneID" id="105681689"/>
<dbReference type="InterPro" id="IPR036179">
    <property type="entry name" value="Ig-like_dom_sf"/>
</dbReference>
<evidence type="ECO:0000256" key="6">
    <source>
        <dbReference type="ARBA" id="ARBA00023157"/>
    </source>
</evidence>
<reference evidence="11" key="1">
    <citation type="submission" date="2025-08" db="UniProtKB">
        <authorList>
            <consortium name="RefSeq"/>
        </authorList>
    </citation>
    <scope>IDENTIFICATION</scope>
</reference>
<keyword evidence="3" id="KW-0732">Signal</keyword>
<dbReference type="InterPro" id="IPR003599">
    <property type="entry name" value="Ig_sub"/>
</dbReference>
<dbReference type="GO" id="GO:0043005">
    <property type="term" value="C:neuron projection"/>
    <property type="evidence" value="ECO:0007669"/>
    <property type="project" value="TreeGrafter"/>
</dbReference>
<feature type="non-terminal residue" evidence="11">
    <location>
        <position position="153"/>
    </location>
</feature>
<evidence type="ECO:0000256" key="5">
    <source>
        <dbReference type="ARBA" id="ARBA00023136"/>
    </source>
</evidence>
<keyword evidence="7" id="KW-0325">Glycoprotein</keyword>
<keyword evidence="10" id="KW-1185">Reference proteome</keyword>
<dbReference type="Pfam" id="PF13927">
    <property type="entry name" value="Ig_3"/>
    <property type="match status" value="1"/>
</dbReference>
<organism evidence="10 11">
    <name type="scientific">Bombus impatiens</name>
    <name type="common">Bumblebee</name>
    <dbReference type="NCBI Taxonomy" id="132113"/>
    <lineage>
        <taxon>Eukaryota</taxon>
        <taxon>Metazoa</taxon>
        <taxon>Ecdysozoa</taxon>
        <taxon>Arthropoda</taxon>
        <taxon>Hexapoda</taxon>
        <taxon>Insecta</taxon>
        <taxon>Pterygota</taxon>
        <taxon>Neoptera</taxon>
        <taxon>Endopterygota</taxon>
        <taxon>Hymenoptera</taxon>
        <taxon>Apocrita</taxon>
        <taxon>Aculeata</taxon>
        <taxon>Apoidea</taxon>
        <taxon>Anthophila</taxon>
        <taxon>Apidae</taxon>
        <taxon>Bombus</taxon>
        <taxon>Pyrobombus</taxon>
    </lineage>
</organism>
<dbReference type="InterPro" id="IPR051170">
    <property type="entry name" value="Neural/epithelial_adhesion"/>
</dbReference>
<comment type="subcellular location">
    <subcellularLocation>
        <location evidence="1">Cell membrane</location>
    </subcellularLocation>
</comment>
<evidence type="ECO:0000256" key="1">
    <source>
        <dbReference type="ARBA" id="ARBA00004236"/>
    </source>
</evidence>
<dbReference type="RefSeq" id="XP_024227530.1">
    <property type="nucleotide sequence ID" value="XM_024371762.1"/>
</dbReference>
<proteinExistence type="predicted"/>
<evidence type="ECO:0000256" key="4">
    <source>
        <dbReference type="ARBA" id="ARBA00022737"/>
    </source>
</evidence>
<dbReference type="KEGG" id="bim:105681689"/>
<protein>
    <submittedName>
        <fullName evidence="11">Lachesin-like</fullName>
    </submittedName>
</protein>
<accession>A0A6P6FJE1</accession>
<gene>
    <name evidence="11" type="primary">LOC105681689</name>
</gene>
<evidence type="ECO:0000313" key="11">
    <source>
        <dbReference type="RefSeq" id="XP_024227530.1"/>
    </source>
</evidence>
<keyword evidence="5" id="KW-0472">Membrane</keyword>